<evidence type="ECO:0000313" key="2">
    <source>
        <dbReference type="Proteomes" id="UP001341840"/>
    </source>
</evidence>
<dbReference type="EMBL" id="JASCZI010030234">
    <property type="protein sequence ID" value="MED6119360.1"/>
    <property type="molecule type" value="Genomic_DNA"/>
</dbReference>
<name>A0ABU6R5Q3_9FABA</name>
<accession>A0ABU6R5Q3</accession>
<gene>
    <name evidence="1" type="ORF">PIB30_117605</name>
</gene>
<organism evidence="1 2">
    <name type="scientific">Stylosanthes scabra</name>
    <dbReference type="NCBI Taxonomy" id="79078"/>
    <lineage>
        <taxon>Eukaryota</taxon>
        <taxon>Viridiplantae</taxon>
        <taxon>Streptophyta</taxon>
        <taxon>Embryophyta</taxon>
        <taxon>Tracheophyta</taxon>
        <taxon>Spermatophyta</taxon>
        <taxon>Magnoliopsida</taxon>
        <taxon>eudicotyledons</taxon>
        <taxon>Gunneridae</taxon>
        <taxon>Pentapetalae</taxon>
        <taxon>rosids</taxon>
        <taxon>fabids</taxon>
        <taxon>Fabales</taxon>
        <taxon>Fabaceae</taxon>
        <taxon>Papilionoideae</taxon>
        <taxon>50 kb inversion clade</taxon>
        <taxon>dalbergioids sensu lato</taxon>
        <taxon>Dalbergieae</taxon>
        <taxon>Pterocarpus clade</taxon>
        <taxon>Stylosanthes</taxon>
    </lineage>
</organism>
<proteinExistence type="predicted"/>
<reference evidence="1 2" key="1">
    <citation type="journal article" date="2023" name="Plants (Basel)">
        <title>Bridging the Gap: Combining Genomics and Transcriptomics Approaches to Understand Stylosanthes scabra, an Orphan Legume from the Brazilian Caatinga.</title>
        <authorList>
            <person name="Ferreira-Neto J.R.C."/>
            <person name="da Silva M.D."/>
            <person name="Binneck E."/>
            <person name="de Melo N.F."/>
            <person name="da Silva R.H."/>
            <person name="de Melo A.L.T.M."/>
            <person name="Pandolfi V."/>
            <person name="Bustamante F.O."/>
            <person name="Brasileiro-Vidal A.C."/>
            <person name="Benko-Iseppon A.M."/>
        </authorList>
    </citation>
    <scope>NUCLEOTIDE SEQUENCE [LARGE SCALE GENOMIC DNA]</scope>
    <source>
        <tissue evidence="1">Leaves</tissue>
    </source>
</reference>
<dbReference type="Proteomes" id="UP001341840">
    <property type="component" value="Unassembled WGS sequence"/>
</dbReference>
<keyword evidence="2" id="KW-1185">Reference proteome</keyword>
<evidence type="ECO:0000313" key="1">
    <source>
        <dbReference type="EMBL" id="MED6119360.1"/>
    </source>
</evidence>
<protein>
    <submittedName>
        <fullName evidence="1">Uncharacterized protein</fullName>
    </submittedName>
</protein>
<sequence length="86" mass="9946">MKTNRKILSLLGQNASHSVSLTKRVAPRDYKYPISKNPDILNKRSTVVSWPATKFDEIDSLQRIRFHYERMKIIGKSNLDASRDCP</sequence>
<comment type="caution">
    <text evidence="1">The sequence shown here is derived from an EMBL/GenBank/DDBJ whole genome shotgun (WGS) entry which is preliminary data.</text>
</comment>